<keyword evidence="13" id="KW-1278">Translocase</keyword>
<dbReference type="InterPro" id="IPR018303">
    <property type="entry name" value="ATPase_P-typ_P_site"/>
</dbReference>
<dbReference type="PRINTS" id="PR01836">
    <property type="entry name" value="MGATPASE"/>
</dbReference>
<dbReference type="Pfam" id="PF13246">
    <property type="entry name" value="Cation_ATPase"/>
    <property type="match status" value="1"/>
</dbReference>
<dbReference type="NCBIfam" id="TIGR01494">
    <property type="entry name" value="ATPase_P-type"/>
    <property type="match status" value="2"/>
</dbReference>
<evidence type="ECO:0000313" key="21">
    <source>
        <dbReference type="Proteomes" id="UP000886860"/>
    </source>
</evidence>
<dbReference type="Pfam" id="PF00690">
    <property type="entry name" value="Cation_ATPase_N"/>
    <property type="match status" value="1"/>
</dbReference>
<feature type="transmembrane region" description="Helical" evidence="18">
    <location>
        <begin position="275"/>
        <end position="295"/>
    </location>
</feature>
<feature type="transmembrane region" description="Helical" evidence="18">
    <location>
        <begin position="113"/>
        <end position="132"/>
    </location>
</feature>
<organism evidence="20 21">
    <name type="scientific">Candidatus Caccovicinus merdipullorum</name>
    <dbReference type="NCBI Taxonomy" id="2840724"/>
    <lineage>
        <taxon>Bacteria</taxon>
        <taxon>Bacillati</taxon>
        <taxon>Bacillota</taxon>
        <taxon>Clostridia</taxon>
        <taxon>Eubacteriales</taxon>
        <taxon>Candidatus Caccovicinus</taxon>
    </lineage>
</organism>
<dbReference type="Pfam" id="PF00122">
    <property type="entry name" value="E1-E2_ATPase"/>
    <property type="match status" value="1"/>
</dbReference>
<dbReference type="SMART" id="SM00831">
    <property type="entry name" value="Cation_ATPase_N"/>
    <property type="match status" value="1"/>
</dbReference>
<dbReference type="InterPro" id="IPR006068">
    <property type="entry name" value="ATPase_P-typ_cation-transptr_C"/>
</dbReference>
<reference evidence="20" key="2">
    <citation type="journal article" date="2021" name="PeerJ">
        <title>Extensive microbial diversity within the chicken gut microbiome revealed by metagenomics and culture.</title>
        <authorList>
            <person name="Gilroy R."/>
            <person name="Ravi A."/>
            <person name="Getino M."/>
            <person name="Pursley I."/>
            <person name="Horton D.L."/>
            <person name="Alikhan N.F."/>
            <person name="Baker D."/>
            <person name="Gharbi K."/>
            <person name="Hall N."/>
            <person name="Watson M."/>
            <person name="Adriaenssens E.M."/>
            <person name="Foster-Nyarko E."/>
            <person name="Jarju S."/>
            <person name="Secka A."/>
            <person name="Antonio M."/>
            <person name="Oren A."/>
            <person name="Chaudhuri R.R."/>
            <person name="La Ragione R."/>
            <person name="Hildebrand F."/>
            <person name="Pallen M.J."/>
        </authorList>
    </citation>
    <scope>NUCLEOTIDE SEQUENCE</scope>
    <source>
        <strain evidence="20">CHK123-3438</strain>
    </source>
</reference>
<dbReference type="Gene3D" id="2.70.150.10">
    <property type="entry name" value="Calcium-transporting ATPase, cytoplasmic transduction domain A"/>
    <property type="match status" value="1"/>
</dbReference>
<dbReference type="SUPFAM" id="SSF81660">
    <property type="entry name" value="Metal cation-transporting ATPase, ATP-binding domain N"/>
    <property type="match status" value="1"/>
</dbReference>
<evidence type="ECO:0000256" key="8">
    <source>
        <dbReference type="ARBA" id="ARBA00022553"/>
    </source>
</evidence>
<evidence type="ECO:0000256" key="14">
    <source>
        <dbReference type="ARBA" id="ARBA00022989"/>
    </source>
</evidence>
<dbReference type="SUPFAM" id="SSF56784">
    <property type="entry name" value="HAD-like"/>
    <property type="match status" value="1"/>
</dbReference>
<evidence type="ECO:0000256" key="10">
    <source>
        <dbReference type="ARBA" id="ARBA00022741"/>
    </source>
</evidence>
<evidence type="ECO:0000256" key="2">
    <source>
        <dbReference type="ARBA" id="ARBA00004429"/>
    </source>
</evidence>
<dbReference type="Gene3D" id="3.40.1110.10">
    <property type="entry name" value="Calcium-transporting ATPase, cytoplasmic domain N"/>
    <property type="match status" value="1"/>
</dbReference>
<dbReference type="NCBIfam" id="TIGR01524">
    <property type="entry name" value="ATPase-IIIB_Mg"/>
    <property type="match status" value="1"/>
</dbReference>
<dbReference type="InterPro" id="IPR023299">
    <property type="entry name" value="ATPase_P-typ_cyto_dom_N"/>
</dbReference>
<gene>
    <name evidence="20" type="primary">mgtA</name>
    <name evidence="20" type="ORF">IAB60_00060</name>
</gene>
<feature type="transmembrane region" description="Helical" evidence="18">
    <location>
        <begin position="87"/>
        <end position="107"/>
    </location>
</feature>
<dbReference type="GO" id="GO:0015444">
    <property type="term" value="F:P-type magnesium transporter activity"/>
    <property type="evidence" value="ECO:0007669"/>
    <property type="project" value="UniProtKB-EC"/>
</dbReference>
<keyword evidence="7" id="KW-0997">Cell inner membrane</keyword>
<keyword evidence="12" id="KW-0460">Magnesium</keyword>
<evidence type="ECO:0000256" key="12">
    <source>
        <dbReference type="ARBA" id="ARBA00022842"/>
    </source>
</evidence>
<dbReference type="SFLD" id="SFLDG00002">
    <property type="entry name" value="C1.7:_P-type_atpase_like"/>
    <property type="match status" value="1"/>
</dbReference>
<dbReference type="GO" id="GO:0005886">
    <property type="term" value="C:plasma membrane"/>
    <property type="evidence" value="ECO:0007669"/>
    <property type="project" value="UniProtKB-SubCell"/>
</dbReference>
<dbReference type="SFLD" id="SFLDF00027">
    <property type="entry name" value="p-type_atpase"/>
    <property type="match status" value="1"/>
</dbReference>
<keyword evidence="9 18" id="KW-0812">Transmembrane</keyword>
<feature type="transmembrane region" description="Helical" evidence="18">
    <location>
        <begin position="871"/>
        <end position="889"/>
    </location>
</feature>
<protein>
    <recommendedName>
        <fullName evidence="5">Magnesium-transporting ATPase, P-type 1</fullName>
        <ecNumber evidence="4">7.2.2.14</ecNumber>
    </recommendedName>
    <alternativeName>
        <fullName evidence="16">Mg(2+) transport ATPase, P-type 1</fullName>
    </alternativeName>
</protein>
<dbReference type="SUPFAM" id="SSF81653">
    <property type="entry name" value="Calcium ATPase, transduction domain A"/>
    <property type="match status" value="1"/>
</dbReference>
<dbReference type="GO" id="GO:0016887">
    <property type="term" value="F:ATP hydrolysis activity"/>
    <property type="evidence" value="ECO:0007669"/>
    <property type="project" value="InterPro"/>
</dbReference>
<name>A0A9D1GG31_9FIRM</name>
<dbReference type="Gene3D" id="3.40.50.1000">
    <property type="entry name" value="HAD superfamily/HAD-like"/>
    <property type="match status" value="1"/>
</dbReference>
<evidence type="ECO:0000256" key="3">
    <source>
        <dbReference type="ARBA" id="ARBA00008746"/>
    </source>
</evidence>
<reference evidence="20" key="1">
    <citation type="submission" date="2020-10" db="EMBL/GenBank/DDBJ databases">
        <authorList>
            <person name="Gilroy R."/>
        </authorList>
    </citation>
    <scope>NUCLEOTIDE SEQUENCE</scope>
    <source>
        <strain evidence="20">CHK123-3438</strain>
    </source>
</reference>
<evidence type="ECO:0000256" key="1">
    <source>
        <dbReference type="ARBA" id="ARBA00003954"/>
    </source>
</evidence>
<proteinExistence type="inferred from homology"/>
<keyword evidence="15 18" id="KW-0472">Membrane</keyword>
<accession>A0A9D1GG31</accession>
<dbReference type="CDD" id="cd02077">
    <property type="entry name" value="P-type_ATPase_Mg"/>
    <property type="match status" value="1"/>
</dbReference>
<evidence type="ECO:0000256" key="4">
    <source>
        <dbReference type="ARBA" id="ARBA00012786"/>
    </source>
</evidence>
<evidence type="ECO:0000259" key="19">
    <source>
        <dbReference type="SMART" id="SM00831"/>
    </source>
</evidence>
<dbReference type="InterPro" id="IPR036412">
    <property type="entry name" value="HAD-like_sf"/>
</dbReference>
<dbReference type="Proteomes" id="UP000886860">
    <property type="component" value="Unassembled WGS sequence"/>
</dbReference>
<evidence type="ECO:0000256" key="11">
    <source>
        <dbReference type="ARBA" id="ARBA00022840"/>
    </source>
</evidence>
<dbReference type="EMBL" id="DVKS01000001">
    <property type="protein sequence ID" value="HIT40490.1"/>
    <property type="molecule type" value="Genomic_DNA"/>
</dbReference>
<dbReference type="NCBIfam" id="NF011702">
    <property type="entry name" value="PRK15122.1"/>
    <property type="match status" value="1"/>
</dbReference>
<feature type="transmembrane region" description="Helical" evidence="18">
    <location>
        <begin position="301"/>
        <end position="320"/>
    </location>
</feature>
<evidence type="ECO:0000256" key="9">
    <source>
        <dbReference type="ARBA" id="ARBA00022692"/>
    </source>
</evidence>
<dbReference type="InterPro" id="IPR059000">
    <property type="entry name" value="ATPase_P-type_domA"/>
</dbReference>
<comment type="function">
    <text evidence="1">Mediates magnesium influx to the cytosol.</text>
</comment>
<evidence type="ECO:0000256" key="17">
    <source>
        <dbReference type="ARBA" id="ARBA00047295"/>
    </source>
</evidence>
<dbReference type="EC" id="7.2.2.14" evidence="4"/>
<evidence type="ECO:0000256" key="6">
    <source>
        <dbReference type="ARBA" id="ARBA00022475"/>
    </source>
</evidence>
<sequence>MKKMNQKTIITKNRRAEAVRNHEIRERLYWAASHDEDMLLERYGTAWDGLTEEGAEASREQYGENILTCGSRHTVGKRLAEAFINPFTLVLAVLAGISVFTDIILAAPGEKNYWSVTIIAVMVMLSGILRFVQETRSQNVTDKLTGMIHTTACVMRRGVKKEIPMEEIAAGDLVYLCAGDMIPADLRILEARDLFISQSALTGESEPVEKCGRPVFQKKTLTETENLAFMGSNVISGSAKALVVAVGNDTMIGMMAKSLDEKPPKTTFEKGVNDVSWVLIRFMLMMVPAVFLINGITKGNWMQALLFAVSVAVGLTPEMLPMIVTSSLTKGAAAMSRQKVIIKNLNAIQNLGSIDILCTDKTGTLTQDRVVLEYHLNVDGEEDDRVLRHGFLNSYFQTGLKNLIDLAVISRQEELGAEDLIRRYTKVDEIPFDFERRRMSVVVKDTEGKTQLVTKGAVEEMLQCCAYAECGGQVRPLTPEVRRFVMDKAYELNDRGMRVIGVAQKTNPAPEGQFSVADESSMVLIGFLAFLDPPKETSRAAVSALKEYGVAVKVLTGDNDKVTCAICRQVGLEAGHILLGEELENMDDWKLAEEAETVQVFAKLTPEQKARIIRVLRENGHSVGYMGDGINDAAAMRASDVGISVDTAVDIARESASVVLLEKDLMVLEQGVIEGRKTYANMMKYIKMTASSNFGNMLSVLAASAFLPFLPMEAIQLLLLNLIYDLSCTALSWDNVDTEFVRSPKKWDASGISRFMLWLGPVSSLFDIATFLLMYFVICPGIAGGQLYHHISSEEVRETYIAVFQAGWFIESMVSQALVIHMLRTPKLPFIQSRASWQVSVLTLLGMAAAAVIPFTPVGAVLGLAGLPAVYFIWLAGIIVGYMVLVTAVKQVYLRRYGTFL</sequence>
<evidence type="ECO:0000256" key="5">
    <source>
        <dbReference type="ARBA" id="ARBA00013555"/>
    </source>
</evidence>
<comment type="subcellular location">
    <subcellularLocation>
        <location evidence="2">Cell inner membrane</location>
        <topology evidence="2">Multi-pass membrane protein</topology>
    </subcellularLocation>
</comment>
<dbReference type="GO" id="GO:0005524">
    <property type="term" value="F:ATP binding"/>
    <property type="evidence" value="ECO:0007669"/>
    <property type="project" value="UniProtKB-KW"/>
</dbReference>
<keyword evidence="6" id="KW-1003">Cell membrane</keyword>
<dbReference type="PROSITE" id="PS00154">
    <property type="entry name" value="ATPASE_E1_E2"/>
    <property type="match status" value="1"/>
</dbReference>
<dbReference type="Pfam" id="PF00689">
    <property type="entry name" value="Cation_ATPase_C"/>
    <property type="match status" value="1"/>
</dbReference>
<dbReference type="InterPro" id="IPR008250">
    <property type="entry name" value="ATPase_P-typ_transduc_dom_A_sf"/>
</dbReference>
<dbReference type="InterPro" id="IPR004014">
    <property type="entry name" value="ATPase_P-typ_cation-transptr_N"/>
</dbReference>
<dbReference type="InterPro" id="IPR001757">
    <property type="entry name" value="P_typ_ATPase"/>
</dbReference>
<comment type="catalytic activity">
    <reaction evidence="17">
        <text>Mg(2+)(out) + ATP + H2O = Mg(2+)(in) + ADP + phosphate + H(+)</text>
        <dbReference type="Rhea" id="RHEA:10260"/>
        <dbReference type="ChEBI" id="CHEBI:15377"/>
        <dbReference type="ChEBI" id="CHEBI:15378"/>
        <dbReference type="ChEBI" id="CHEBI:18420"/>
        <dbReference type="ChEBI" id="CHEBI:30616"/>
        <dbReference type="ChEBI" id="CHEBI:43474"/>
        <dbReference type="ChEBI" id="CHEBI:456216"/>
        <dbReference type="EC" id="7.2.2.14"/>
    </reaction>
</comment>
<evidence type="ECO:0000256" key="15">
    <source>
        <dbReference type="ARBA" id="ARBA00023136"/>
    </source>
</evidence>
<evidence type="ECO:0000256" key="18">
    <source>
        <dbReference type="SAM" id="Phobius"/>
    </source>
</evidence>
<comment type="similarity">
    <text evidence="3">Belongs to the cation transport ATPase (P-type) (TC 3.A.3) family. Type IIIB subfamily.</text>
</comment>
<evidence type="ECO:0000256" key="13">
    <source>
        <dbReference type="ARBA" id="ARBA00022967"/>
    </source>
</evidence>
<keyword evidence="8" id="KW-0597">Phosphoprotein</keyword>
<dbReference type="InterPro" id="IPR044492">
    <property type="entry name" value="P_typ_ATPase_HD_dom"/>
</dbReference>
<comment type="caution">
    <text evidence="20">The sequence shown here is derived from an EMBL/GenBank/DDBJ whole genome shotgun (WGS) entry which is preliminary data.</text>
</comment>
<keyword evidence="10" id="KW-0547">Nucleotide-binding</keyword>
<dbReference type="Gene3D" id="1.20.1110.10">
    <property type="entry name" value="Calcium-transporting ATPase, transmembrane domain"/>
    <property type="match status" value="1"/>
</dbReference>
<dbReference type="InterPro" id="IPR023298">
    <property type="entry name" value="ATPase_P-typ_TM_dom_sf"/>
</dbReference>
<evidence type="ECO:0000256" key="16">
    <source>
        <dbReference type="ARBA" id="ARBA00029806"/>
    </source>
</evidence>
<dbReference type="SUPFAM" id="SSF81665">
    <property type="entry name" value="Calcium ATPase, transmembrane domain M"/>
    <property type="match status" value="1"/>
</dbReference>
<keyword evidence="11" id="KW-0067">ATP-binding</keyword>
<dbReference type="AlphaFoldDB" id="A0A9D1GG31"/>
<feature type="domain" description="Cation-transporting P-type ATPase N-terminal" evidence="19">
    <location>
        <begin position="29"/>
        <end position="103"/>
    </location>
</feature>
<dbReference type="InterPro" id="IPR006415">
    <property type="entry name" value="P-type_ATPase_IIIB"/>
</dbReference>
<feature type="transmembrane region" description="Helical" evidence="18">
    <location>
        <begin position="685"/>
        <end position="709"/>
    </location>
</feature>
<evidence type="ECO:0000256" key="7">
    <source>
        <dbReference type="ARBA" id="ARBA00022519"/>
    </source>
</evidence>
<feature type="transmembrane region" description="Helical" evidence="18">
    <location>
        <begin position="841"/>
        <end position="865"/>
    </location>
</feature>
<feature type="transmembrane region" description="Helical" evidence="18">
    <location>
        <begin position="755"/>
        <end position="778"/>
    </location>
</feature>
<dbReference type="InterPro" id="IPR023214">
    <property type="entry name" value="HAD_sf"/>
</dbReference>
<evidence type="ECO:0000313" key="20">
    <source>
        <dbReference type="EMBL" id="HIT40490.1"/>
    </source>
</evidence>
<dbReference type="PANTHER" id="PTHR42861">
    <property type="entry name" value="CALCIUM-TRANSPORTING ATPASE"/>
    <property type="match status" value="1"/>
</dbReference>
<keyword evidence="14 18" id="KW-1133">Transmembrane helix</keyword>
<dbReference type="SFLD" id="SFLDS00003">
    <property type="entry name" value="Haloacid_Dehalogenase"/>
    <property type="match status" value="1"/>
</dbReference>